<keyword evidence="2" id="KW-1185">Reference proteome</keyword>
<dbReference type="EMBL" id="CATIWC010003546">
    <property type="protein sequence ID" value="CAI8585336.1"/>
    <property type="molecule type" value="Genomic_DNA"/>
</dbReference>
<name>A0AAV0YH57_VICFA</name>
<evidence type="ECO:0000313" key="1">
    <source>
        <dbReference type="EMBL" id="CAI8585336.1"/>
    </source>
</evidence>
<dbReference type="AlphaFoldDB" id="A0AAV0YH57"/>
<proteinExistence type="predicted"/>
<dbReference type="Proteomes" id="UP001157006">
    <property type="component" value="Unassembled WGS sequence"/>
</dbReference>
<organism evidence="1 2">
    <name type="scientific">Vicia faba</name>
    <name type="common">Broad bean</name>
    <name type="synonym">Faba vulgaris</name>
    <dbReference type="NCBI Taxonomy" id="3906"/>
    <lineage>
        <taxon>Eukaryota</taxon>
        <taxon>Viridiplantae</taxon>
        <taxon>Streptophyta</taxon>
        <taxon>Embryophyta</taxon>
        <taxon>Tracheophyta</taxon>
        <taxon>Spermatophyta</taxon>
        <taxon>Magnoliopsida</taxon>
        <taxon>eudicotyledons</taxon>
        <taxon>Gunneridae</taxon>
        <taxon>Pentapetalae</taxon>
        <taxon>rosids</taxon>
        <taxon>fabids</taxon>
        <taxon>Fabales</taxon>
        <taxon>Fabaceae</taxon>
        <taxon>Papilionoideae</taxon>
        <taxon>50 kb inversion clade</taxon>
        <taxon>NPAAA clade</taxon>
        <taxon>Hologalegina</taxon>
        <taxon>IRL clade</taxon>
        <taxon>Fabeae</taxon>
        <taxon>Vicia</taxon>
    </lineage>
</organism>
<comment type="caution">
    <text evidence="1">The sequence shown here is derived from an EMBL/GenBank/DDBJ whole genome shotgun (WGS) entry which is preliminary data.</text>
</comment>
<accession>A0AAV0YH57</accession>
<sequence length="149" mass="16376">MVFSCSISYSSSASSCSVVPPNPPHLARTPHFPSQTMSPSKMISAFSAPPISITRFHPIIPNQQFFYASSTTNTIPTTFTMDSNNSFWSRWATKKSLCNTCTKFVSSNKCFTSFSSFLQVININRTPPVSSIPQSMFIISPSPITNLTS</sequence>
<gene>
    <name evidence="1" type="ORF">VFH_U118600</name>
</gene>
<reference evidence="1 2" key="1">
    <citation type="submission" date="2023-01" db="EMBL/GenBank/DDBJ databases">
        <authorList>
            <person name="Kreplak J."/>
        </authorList>
    </citation>
    <scope>NUCLEOTIDE SEQUENCE [LARGE SCALE GENOMIC DNA]</scope>
</reference>
<protein>
    <submittedName>
        <fullName evidence="1">Uncharacterized protein</fullName>
    </submittedName>
</protein>
<evidence type="ECO:0000313" key="2">
    <source>
        <dbReference type="Proteomes" id="UP001157006"/>
    </source>
</evidence>